<evidence type="ECO:0000313" key="2">
    <source>
        <dbReference type="EMBL" id="KAH7043271.1"/>
    </source>
</evidence>
<name>A0ABQ8G5X9_9PEZI</name>
<feature type="compositionally biased region" description="Polar residues" evidence="1">
    <location>
        <begin position="72"/>
        <end position="98"/>
    </location>
</feature>
<feature type="region of interest" description="Disordered" evidence="1">
    <location>
        <begin position="237"/>
        <end position="364"/>
    </location>
</feature>
<accession>A0ABQ8G5X9</accession>
<proteinExistence type="predicted"/>
<comment type="caution">
    <text evidence="2">The sequence shown here is derived from an EMBL/GenBank/DDBJ whole genome shotgun (WGS) entry which is preliminary data.</text>
</comment>
<dbReference type="EMBL" id="JAGTJR010000023">
    <property type="protein sequence ID" value="KAH7043271.1"/>
    <property type="molecule type" value="Genomic_DNA"/>
</dbReference>
<dbReference type="Proteomes" id="UP000774617">
    <property type="component" value="Unassembled WGS sequence"/>
</dbReference>
<feature type="compositionally biased region" description="Basic and acidic residues" evidence="1">
    <location>
        <begin position="456"/>
        <end position="469"/>
    </location>
</feature>
<feature type="region of interest" description="Disordered" evidence="1">
    <location>
        <begin position="67"/>
        <end position="132"/>
    </location>
</feature>
<feature type="compositionally biased region" description="Basic and acidic residues" evidence="1">
    <location>
        <begin position="477"/>
        <end position="497"/>
    </location>
</feature>
<evidence type="ECO:0000313" key="3">
    <source>
        <dbReference type="Proteomes" id="UP000774617"/>
    </source>
</evidence>
<keyword evidence="3" id="KW-1185">Reference proteome</keyword>
<feature type="compositionally biased region" description="Basic and acidic residues" evidence="1">
    <location>
        <begin position="278"/>
        <end position="302"/>
    </location>
</feature>
<feature type="compositionally biased region" description="Acidic residues" evidence="1">
    <location>
        <begin position="388"/>
        <end position="406"/>
    </location>
</feature>
<organism evidence="2 3">
    <name type="scientific">Macrophomina phaseolina</name>
    <dbReference type="NCBI Taxonomy" id="35725"/>
    <lineage>
        <taxon>Eukaryota</taxon>
        <taxon>Fungi</taxon>
        <taxon>Dikarya</taxon>
        <taxon>Ascomycota</taxon>
        <taxon>Pezizomycotina</taxon>
        <taxon>Dothideomycetes</taxon>
        <taxon>Dothideomycetes incertae sedis</taxon>
        <taxon>Botryosphaeriales</taxon>
        <taxon>Botryosphaeriaceae</taxon>
        <taxon>Macrophomina</taxon>
    </lineage>
</organism>
<gene>
    <name evidence="2" type="ORF">B0J12DRAFT_702027</name>
</gene>
<reference evidence="2 3" key="1">
    <citation type="journal article" date="2021" name="Nat. Commun.">
        <title>Genetic determinants of endophytism in the Arabidopsis root mycobiome.</title>
        <authorList>
            <person name="Mesny F."/>
            <person name="Miyauchi S."/>
            <person name="Thiergart T."/>
            <person name="Pickel B."/>
            <person name="Atanasova L."/>
            <person name="Karlsson M."/>
            <person name="Huettel B."/>
            <person name="Barry K.W."/>
            <person name="Haridas S."/>
            <person name="Chen C."/>
            <person name="Bauer D."/>
            <person name="Andreopoulos W."/>
            <person name="Pangilinan J."/>
            <person name="LaButti K."/>
            <person name="Riley R."/>
            <person name="Lipzen A."/>
            <person name="Clum A."/>
            <person name="Drula E."/>
            <person name="Henrissat B."/>
            <person name="Kohler A."/>
            <person name="Grigoriev I.V."/>
            <person name="Martin F.M."/>
            <person name="Hacquard S."/>
        </authorList>
    </citation>
    <scope>NUCLEOTIDE SEQUENCE [LARGE SCALE GENOMIC DNA]</scope>
    <source>
        <strain evidence="2 3">MPI-SDFR-AT-0080</strain>
    </source>
</reference>
<evidence type="ECO:0000256" key="1">
    <source>
        <dbReference type="SAM" id="MobiDB-lite"/>
    </source>
</evidence>
<feature type="compositionally biased region" description="Gly residues" evidence="1">
    <location>
        <begin position="250"/>
        <end position="262"/>
    </location>
</feature>
<protein>
    <submittedName>
        <fullName evidence="2">Uncharacterized protein</fullName>
    </submittedName>
</protein>
<sequence length="540" mass="58291">MALRVLSPETLSWSISIVLPATTSGTRLRTYVSLKTPQPAGRDHRRFQTARLPAMDANSLAADTAHPRNLSAEPSSSPPFHQTSNNNSPPSRGETTSMAYAFPSPPVRPPPGIPPNTPLTRAPTPSLHPTVTATSPETIAWLDSPGILPSVLDALYASDTSSPTALLRTSCLRRAWCRTYDLPDAIRDSMPWPTGAKGTLCGRRSVRCGSKGLRTEWEWEASGRGRRSEAAKTRLREVMSVEDDDDVHGADGGMGLGGGDGEAGQEYYGRCSGSVSESNREAEAGSGRDDSGEGKDAEEPGARRPSLLRASKKVRSDGQMAGKNQCGSDEEDDKQNGTKEREPQVFGNKAKRSPDDDTDFPVDAYFDMESYLRVPLTPDIHIPPPQEEPNDDDFEASDDDRMEEPQPESPERVSDVIVPSGTETPSEEPEESPSISSMDHRALELGIRGTRYQPHLPHEDCGSDDRDLHGMGVIEPAEEKGSTAYKVREPRQLKEAGPDAQQQNTAYSPIPFPPSRQLLAVGPGKGSNSSSSSSTATTPP</sequence>
<feature type="compositionally biased region" description="Pro residues" evidence="1">
    <location>
        <begin position="103"/>
        <end position="117"/>
    </location>
</feature>
<feature type="compositionally biased region" description="Basic and acidic residues" evidence="1">
    <location>
        <begin position="334"/>
        <end position="343"/>
    </location>
</feature>
<feature type="region of interest" description="Disordered" evidence="1">
    <location>
        <begin position="376"/>
        <end position="540"/>
    </location>
</feature>